<dbReference type="Proteomes" id="UP000002748">
    <property type="component" value="Unassembled WGS sequence"/>
</dbReference>
<sequence>MSDISNVRDHHLWNFGDFILISADRVRFRISSRSLFMARWASSTPKLTVSKVFADAAECAGSSEKTLEFTDQTIESAAVLDVFMRLAVYGEYFLSHFFGPSKDNLADLEDCQRHMNVLNFLKKYDCPILIRLLEMSLYDLLPYDSVRRIPIFFMGAVLENPNICAAALEKMCKGSFEQRTNTSPPRVCPADPGSISNDVWKLLPPKYARAWVVGWAMGEGAGGHLNDPRQHNLDEVIRCFKYATESYDSDDEAESDDSDGKSEEVT</sequence>
<dbReference type="EMBL" id="ALBS01000027">
    <property type="protein sequence ID" value="EJT52394.1"/>
    <property type="molecule type" value="Genomic_DNA"/>
</dbReference>
<name>J6F5S3_TRIAS</name>
<dbReference type="AlphaFoldDB" id="J6F5S3"/>
<reference evidence="2 3" key="1">
    <citation type="journal article" date="2012" name="Eukaryot. Cell">
        <title>Draft genome sequence of CBS 2479, the standard type strain of Trichosporon asahii.</title>
        <authorList>
            <person name="Yang R.Y."/>
            <person name="Li H.T."/>
            <person name="Zhu H."/>
            <person name="Zhou G.P."/>
            <person name="Wang M."/>
            <person name="Wang L."/>
        </authorList>
    </citation>
    <scope>NUCLEOTIDE SEQUENCE [LARGE SCALE GENOMIC DNA]</scope>
    <source>
        <strain evidence="3">ATCC 90039 / CBS 2479 / JCM 2466 / KCTC 7840 / NCYC 2677 / UAMH 7654</strain>
    </source>
</reference>
<dbReference type="RefSeq" id="XP_014183513.1">
    <property type="nucleotide sequence ID" value="XM_014328038.1"/>
</dbReference>
<evidence type="ECO:0000313" key="3">
    <source>
        <dbReference type="Proteomes" id="UP000002748"/>
    </source>
</evidence>
<dbReference type="GeneID" id="25988118"/>
<feature type="compositionally biased region" description="Acidic residues" evidence="1">
    <location>
        <begin position="247"/>
        <end position="257"/>
    </location>
</feature>
<evidence type="ECO:0008006" key="4">
    <source>
        <dbReference type="Google" id="ProtNLM"/>
    </source>
</evidence>
<protein>
    <recommendedName>
        <fullName evidence="4">BTB domain-containing protein</fullName>
    </recommendedName>
</protein>
<proteinExistence type="predicted"/>
<comment type="caution">
    <text evidence="2">The sequence shown here is derived from an EMBL/GenBank/DDBJ whole genome shotgun (WGS) entry which is preliminary data.</text>
</comment>
<dbReference type="OrthoDB" id="2574774at2759"/>
<evidence type="ECO:0000256" key="1">
    <source>
        <dbReference type="SAM" id="MobiDB-lite"/>
    </source>
</evidence>
<dbReference type="VEuPathDB" id="FungiDB:A1Q1_04605"/>
<evidence type="ECO:0000313" key="2">
    <source>
        <dbReference type="EMBL" id="EJT52394.1"/>
    </source>
</evidence>
<accession>J6F5S3</accession>
<feature type="region of interest" description="Disordered" evidence="1">
    <location>
        <begin position="247"/>
        <end position="266"/>
    </location>
</feature>
<organism evidence="2 3">
    <name type="scientific">Trichosporon asahii var. asahii (strain ATCC 90039 / CBS 2479 / JCM 2466 / KCTC 7840 / NBRC 103889/ NCYC 2677 / UAMH 7654)</name>
    <name type="common">Yeast</name>
    <dbReference type="NCBI Taxonomy" id="1186058"/>
    <lineage>
        <taxon>Eukaryota</taxon>
        <taxon>Fungi</taxon>
        <taxon>Dikarya</taxon>
        <taxon>Basidiomycota</taxon>
        <taxon>Agaricomycotina</taxon>
        <taxon>Tremellomycetes</taxon>
        <taxon>Trichosporonales</taxon>
        <taxon>Trichosporonaceae</taxon>
        <taxon>Trichosporon</taxon>
    </lineage>
</organism>
<gene>
    <name evidence="2" type="ORF">A1Q1_04605</name>
</gene>
<dbReference type="KEGG" id="tasa:A1Q1_04605"/>
<dbReference type="HOGENOM" id="CLU_090088_1_0_1"/>